<evidence type="ECO:0000256" key="5">
    <source>
        <dbReference type="ARBA" id="ARBA00022801"/>
    </source>
</evidence>
<evidence type="ECO:0000256" key="8">
    <source>
        <dbReference type="ARBA" id="ARBA00032707"/>
    </source>
</evidence>
<evidence type="ECO:0000256" key="10">
    <source>
        <dbReference type="SAM" id="Phobius"/>
    </source>
</evidence>
<dbReference type="GO" id="GO:0005886">
    <property type="term" value="C:plasma membrane"/>
    <property type="evidence" value="ECO:0007669"/>
    <property type="project" value="UniProtKB-SubCell"/>
</dbReference>
<dbReference type="SUPFAM" id="SSF48317">
    <property type="entry name" value="Acid phosphatase/Vanadium-dependent haloperoxidase"/>
    <property type="match status" value="1"/>
</dbReference>
<reference evidence="13" key="3">
    <citation type="submission" date="2011-05" db="EMBL/GenBank/DDBJ databases">
        <title>Complete sequence of Methylomonas methanica MC09.</title>
        <authorList>
            <consortium name="US DOE Joint Genome Institute"/>
            <person name="Lucas S."/>
            <person name="Han J."/>
            <person name="Lapidus A."/>
            <person name="Cheng J.-F."/>
            <person name="Goodwin L."/>
            <person name="Pitluck S."/>
            <person name="Peters L."/>
            <person name="Mikhailova N."/>
            <person name="Teshima H."/>
            <person name="Han C."/>
            <person name="Tapia R."/>
            <person name="Land M."/>
            <person name="Hauser L."/>
            <person name="Kyrpides N."/>
            <person name="Ivanova N."/>
            <person name="Pagani I."/>
            <person name="Stein L."/>
            <person name="Woyke T."/>
        </authorList>
    </citation>
    <scope>NUCLEOTIDE SEQUENCE [LARGE SCALE GENOMIC DNA]</scope>
    <source>
        <strain evidence="13">MC09</strain>
    </source>
</reference>
<dbReference type="GO" id="GO:0050380">
    <property type="term" value="F:undecaprenyl-diphosphatase activity"/>
    <property type="evidence" value="ECO:0007669"/>
    <property type="project" value="UniProtKB-EC"/>
</dbReference>
<feature type="transmembrane region" description="Helical" evidence="10">
    <location>
        <begin position="155"/>
        <end position="172"/>
    </location>
</feature>
<dbReference type="PANTHER" id="PTHR14969">
    <property type="entry name" value="SPHINGOSINE-1-PHOSPHATE PHOSPHOHYDROLASE"/>
    <property type="match status" value="1"/>
</dbReference>
<keyword evidence="4 10" id="KW-0812">Transmembrane</keyword>
<dbReference type="EC" id="3.6.1.27" evidence="2"/>
<evidence type="ECO:0000313" key="13">
    <source>
        <dbReference type="Proteomes" id="UP000008888"/>
    </source>
</evidence>
<dbReference type="SMART" id="SM00014">
    <property type="entry name" value="acidPPc"/>
    <property type="match status" value="1"/>
</dbReference>
<keyword evidence="13" id="KW-1185">Reference proteome</keyword>
<evidence type="ECO:0000256" key="9">
    <source>
        <dbReference type="ARBA" id="ARBA00047594"/>
    </source>
</evidence>
<protein>
    <recommendedName>
        <fullName evidence="2">undecaprenyl-diphosphate phosphatase</fullName>
        <ecNumber evidence="2">3.6.1.27</ecNumber>
    </recommendedName>
    <alternativeName>
        <fullName evidence="8">Undecaprenyl pyrophosphate phosphatase</fullName>
    </alternativeName>
</protein>
<dbReference type="EMBL" id="CP002738">
    <property type="protein sequence ID" value="AEG00250.1"/>
    <property type="molecule type" value="Genomic_DNA"/>
</dbReference>
<comment type="subcellular location">
    <subcellularLocation>
        <location evidence="1">Cell membrane</location>
        <topology evidence="1">Multi-pass membrane protein</topology>
    </subcellularLocation>
</comment>
<reference key="2">
    <citation type="submission" date="2011-05" db="EMBL/GenBank/DDBJ databases">
        <title>Complete genome sequence of the aerobic marine methanotroph Methylomonas methanica MC09.</title>
        <authorList>
            <person name="Boden R."/>
            <person name="Cunliffe M."/>
            <person name="Scanlan J."/>
            <person name="Moussard H."/>
            <person name="Kits K.D."/>
            <person name="Klotz M."/>
            <person name="Jetten M."/>
            <person name="Vuilleumier S."/>
            <person name="Han J."/>
            <person name="Peters L."/>
            <person name="Mikhailova N."/>
            <person name="Teshima H."/>
            <person name="Tapia R."/>
            <person name="Kyrpides N."/>
            <person name="Ivanova N."/>
            <person name="Pagani I."/>
            <person name="Cheng J.-F."/>
            <person name="Goodwin L."/>
            <person name="Han C."/>
            <person name="Hauser L."/>
            <person name="Land M."/>
            <person name="Lapidus A."/>
            <person name="Lucas S."/>
            <person name="Pitluck S."/>
            <person name="Woyke T."/>
            <person name="Stein L.Y."/>
            <person name="Murrell C."/>
        </authorList>
    </citation>
    <scope>NUCLEOTIDE SEQUENCE</scope>
    <source>
        <strain>MC09</strain>
    </source>
</reference>
<sequence>MKLMYSIHQYDVWMFSRLNNSAIHASLVRLCRLLSWSGDGVLYLTLAGCLYWQHGIANLLLQAMLLGFAVERPVYFVLKNAFKRDRPQQAILNFRSVITPSDKFSFPSGHTSAAFLVATLVSYFFPELTIVLYAWAVLVGFSRIVLGVHFPTDTLMGVVLGVSVAVFSLNNIL</sequence>
<evidence type="ECO:0000256" key="1">
    <source>
        <dbReference type="ARBA" id="ARBA00004651"/>
    </source>
</evidence>
<dbReference type="InterPro" id="IPR000326">
    <property type="entry name" value="PAP2/HPO"/>
</dbReference>
<evidence type="ECO:0000313" key="12">
    <source>
        <dbReference type="EMBL" id="AEG00250.1"/>
    </source>
</evidence>
<gene>
    <name evidence="12" type="ordered locus">Metme_1834</name>
</gene>
<dbReference type="STRING" id="857087.Metme_1834"/>
<dbReference type="Pfam" id="PF01569">
    <property type="entry name" value="PAP2"/>
    <property type="match status" value="1"/>
</dbReference>
<dbReference type="KEGG" id="mmt:Metme_1834"/>
<keyword evidence="3" id="KW-1003">Cell membrane</keyword>
<reference evidence="12 13" key="1">
    <citation type="journal article" date="2011" name="J. Bacteriol.">
        <title>Complete Genome Sequence of the Aerobic Marine Methanotroph Methylomonas methanica MC09.</title>
        <authorList>
            <person name="Boden R."/>
            <person name="Cunliffe M."/>
            <person name="Scanlan J."/>
            <person name="Moussard H."/>
            <person name="Kits K.D."/>
            <person name="Klotz M.G."/>
            <person name="Jetten M.S."/>
            <person name="Vuilleumier S."/>
            <person name="Han J."/>
            <person name="Peters L."/>
            <person name="Mikhailova N."/>
            <person name="Teshima H."/>
            <person name="Tapia R."/>
            <person name="Kyrpides N."/>
            <person name="Ivanova N."/>
            <person name="Pagani I."/>
            <person name="Cheng J.F."/>
            <person name="Goodwin L."/>
            <person name="Han C."/>
            <person name="Hauser L."/>
            <person name="Land M.L."/>
            <person name="Lapidus A."/>
            <person name="Lucas S."/>
            <person name="Pitluck S."/>
            <person name="Woyke T."/>
            <person name="Stein L."/>
            <person name="Murrell J.C."/>
        </authorList>
    </citation>
    <scope>NUCLEOTIDE SEQUENCE [LARGE SCALE GENOMIC DNA]</scope>
    <source>
        <strain evidence="12 13">MC09</strain>
    </source>
</reference>
<dbReference type="AlphaFoldDB" id="G0A3F1"/>
<keyword evidence="6 10" id="KW-1133">Transmembrane helix</keyword>
<evidence type="ECO:0000256" key="6">
    <source>
        <dbReference type="ARBA" id="ARBA00022989"/>
    </source>
</evidence>
<feature type="transmembrane region" description="Helical" evidence="10">
    <location>
        <begin position="113"/>
        <end position="135"/>
    </location>
</feature>
<evidence type="ECO:0000256" key="2">
    <source>
        <dbReference type="ARBA" id="ARBA00012374"/>
    </source>
</evidence>
<dbReference type="HOGENOM" id="CLU_072573_10_2_6"/>
<keyword evidence="5" id="KW-0378">Hydrolase</keyword>
<proteinExistence type="predicted"/>
<evidence type="ECO:0000256" key="3">
    <source>
        <dbReference type="ARBA" id="ARBA00022475"/>
    </source>
</evidence>
<dbReference type="RefSeq" id="WP_013818501.1">
    <property type="nucleotide sequence ID" value="NC_015572.1"/>
</dbReference>
<name>G0A3F1_METMM</name>
<dbReference type="Gene3D" id="1.20.144.10">
    <property type="entry name" value="Phosphatidic acid phosphatase type 2/haloperoxidase"/>
    <property type="match status" value="1"/>
</dbReference>
<dbReference type="OrthoDB" id="9780507at2"/>
<evidence type="ECO:0000259" key="11">
    <source>
        <dbReference type="SMART" id="SM00014"/>
    </source>
</evidence>
<feature type="domain" description="Phosphatidic acid phosphatase type 2/haloperoxidase" evidence="11">
    <location>
        <begin position="59"/>
        <end position="169"/>
    </location>
</feature>
<dbReference type="InterPro" id="IPR036938">
    <property type="entry name" value="PAP2/HPO_sf"/>
</dbReference>
<dbReference type="Proteomes" id="UP000008888">
    <property type="component" value="Chromosome"/>
</dbReference>
<evidence type="ECO:0000256" key="4">
    <source>
        <dbReference type="ARBA" id="ARBA00022692"/>
    </source>
</evidence>
<dbReference type="eggNOG" id="COG0671">
    <property type="taxonomic scope" value="Bacteria"/>
</dbReference>
<comment type="catalytic activity">
    <reaction evidence="9">
        <text>di-trans,octa-cis-undecaprenyl diphosphate + H2O = di-trans,octa-cis-undecaprenyl phosphate + phosphate + H(+)</text>
        <dbReference type="Rhea" id="RHEA:28094"/>
        <dbReference type="ChEBI" id="CHEBI:15377"/>
        <dbReference type="ChEBI" id="CHEBI:15378"/>
        <dbReference type="ChEBI" id="CHEBI:43474"/>
        <dbReference type="ChEBI" id="CHEBI:58405"/>
        <dbReference type="ChEBI" id="CHEBI:60392"/>
        <dbReference type="EC" id="3.6.1.27"/>
    </reaction>
</comment>
<keyword evidence="7 10" id="KW-0472">Membrane</keyword>
<organism evidence="12 13">
    <name type="scientific">Methylomonas methanica (strain DSM 25384 / MC09)</name>
    <dbReference type="NCBI Taxonomy" id="857087"/>
    <lineage>
        <taxon>Bacteria</taxon>
        <taxon>Pseudomonadati</taxon>
        <taxon>Pseudomonadota</taxon>
        <taxon>Gammaproteobacteria</taxon>
        <taxon>Methylococcales</taxon>
        <taxon>Methylococcaceae</taxon>
        <taxon>Methylomonas</taxon>
    </lineage>
</organism>
<accession>G0A3F1</accession>
<evidence type="ECO:0000256" key="7">
    <source>
        <dbReference type="ARBA" id="ARBA00023136"/>
    </source>
</evidence>
<dbReference type="PANTHER" id="PTHR14969:SF62">
    <property type="entry name" value="DECAPRENYLPHOSPHORYL-5-PHOSPHORIBOSE PHOSPHATASE RV3807C-RELATED"/>
    <property type="match status" value="1"/>
</dbReference>